<dbReference type="PANTHER" id="PTHR44154:SF1">
    <property type="entry name" value="QUINONE OXIDOREDUCTASE"/>
    <property type="match status" value="1"/>
</dbReference>
<accession>A0ABT2GY57</accession>
<dbReference type="Pfam" id="PF00107">
    <property type="entry name" value="ADH_zinc_N"/>
    <property type="match status" value="1"/>
</dbReference>
<dbReference type="Gene3D" id="3.40.50.720">
    <property type="entry name" value="NAD(P)-binding Rossmann-like Domain"/>
    <property type="match status" value="1"/>
</dbReference>
<name>A0ABT2GY57_9MICO</name>
<dbReference type="Pfam" id="PF08240">
    <property type="entry name" value="ADH_N"/>
    <property type="match status" value="1"/>
</dbReference>
<protein>
    <submittedName>
        <fullName evidence="3">NADPH:quinone reductase</fullName>
    </submittedName>
</protein>
<evidence type="ECO:0000313" key="3">
    <source>
        <dbReference type="EMBL" id="MCS5732885.1"/>
    </source>
</evidence>
<dbReference type="InterPro" id="IPR011032">
    <property type="entry name" value="GroES-like_sf"/>
</dbReference>
<dbReference type="InterPro" id="IPR036291">
    <property type="entry name" value="NAD(P)-bd_dom_sf"/>
</dbReference>
<evidence type="ECO:0000256" key="1">
    <source>
        <dbReference type="ARBA" id="ARBA00022857"/>
    </source>
</evidence>
<dbReference type="InterPro" id="IPR013154">
    <property type="entry name" value="ADH-like_N"/>
</dbReference>
<keyword evidence="1" id="KW-0521">NADP</keyword>
<dbReference type="EMBL" id="JANLCJ010000001">
    <property type="protein sequence ID" value="MCS5732885.1"/>
    <property type="molecule type" value="Genomic_DNA"/>
</dbReference>
<dbReference type="SUPFAM" id="SSF50129">
    <property type="entry name" value="GroES-like"/>
    <property type="match status" value="1"/>
</dbReference>
<dbReference type="SUPFAM" id="SSF51735">
    <property type="entry name" value="NAD(P)-binding Rossmann-fold domains"/>
    <property type="match status" value="1"/>
</dbReference>
<feature type="domain" description="Enoyl reductase (ER)" evidence="2">
    <location>
        <begin position="10"/>
        <end position="334"/>
    </location>
</feature>
<dbReference type="SMART" id="SM00829">
    <property type="entry name" value="PKS_ER"/>
    <property type="match status" value="1"/>
</dbReference>
<evidence type="ECO:0000259" key="2">
    <source>
        <dbReference type="SMART" id="SM00829"/>
    </source>
</evidence>
<dbReference type="InterPro" id="IPR020843">
    <property type="entry name" value="ER"/>
</dbReference>
<dbReference type="PANTHER" id="PTHR44154">
    <property type="entry name" value="QUINONE OXIDOREDUCTASE"/>
    <property type="match status" value="1"/>
</dbReference>
<gene>
    <name evidence="3" type="ORF">N1032_03900</name>
</gene>
<comment type="caution">
    <text evidence="3">The sequence shown here is derived from an EMBL/GenBank/DDBJ whole genome shotgun (WGS) entry which is preliminary data.</text>
</comment>
<dbReference type="Proteomes" id="UP001165586">
    <property type="component" value="Unassembled WGS sequence"/>
</dbReference>
<dbReference type="Gene3D" id="3.90.180.10">
    <property type="entry name" value="Medium-chain alcohol dehydrogenases, catalytic domain"/>
    <property type="match status" value="1"/>
</dbReference>
<proteinExistence type="predicted"/>
<organism evidence="3 4">
    <name type="scientific">Herbiconiux daphne</name>
    <dbReference type="NCBI Taxonomy" id="2970914"/>
    <lineage>
        <taxon>Bacteria</taxon>
        <taxon>Bacillati</taxon>
        <taxon>Actinomycetota</taxon>
        <taxon>Actinomycetes</taxon>
        <taxon>Micrococcales</taxon>
        <taxon>Microbacteriaceae</taxon>
        <taxon>Herbiconiux</taxon>
    </lineage>
</organism>
<dbReference type="InterPro" id="IPR051603">
    <property type="entry name" value="Zinc-ADH_QOR/CCCR"/>
</dbReference>
<dbReference type="RefSeq" id="WP_259537555.1">
    <property type="nucleotide sequence ID" value="NZ_JANLCJ010000001.1"/>
</dbReference>
<reference evidence="3" key="1">
    <citation type="submission" date="2022-08" db="EMBL/GenBank/DDBJ databases">
        <authorList>
            <person name="Deng Y."/>
            <person name="Han X.-F."/>
            <person name="Zhang Y.-Q."/>
        </authorList>
    </citation>
    <scope>NUCLEOTIDE SEQUENCE</scope>
    <source>
        <strain evidence="3">CPCC 203386</strain>
    </source>
</reference>
<dbReference type="CDD" id="cd08253">
    <property type="entry name" value="zeta_crystallin"/>
    <property type="match status" value="1"/>
</dbReference>
<sequence>MKSIAYFEPGSVDVLQLIERPVPDPGPGEVRIRVIVAGVNPTDIDARRNGRGERFSEPHVPGQDGAGIIDAVGEGVDRLHPGDRVWLWDAAWRRSEGTAQEYVVVPAIHVVALPDHVGFEIGASLGIPALTAHRTLTSFAGGPSELRQGSLEGRAVLVAGGAGAVGHAAIQLAVWAGAEVITTVSDETKAALARAAGAHHVVDYRHTDAATEIRRAIPRGPQIVVEVNARVNLPMDVSVIAPNGGISIYTPGGDSIVVPSRSAMTKNIQMSFVLTYTTTAAEKQAAVRSVNAAVASGALGVGEEAGLPITRFPLAETAAAHAAVENHAVGKVLIDVADER</sequence>
<keyword evidence="4" id="KW-1185">Reference proteome</keyword>
<dbReference type="InterPro" id="IPR013149">
    <property type="entry name" value="ADH-like_C"/>
</dbReference>
<evidence type="ECO:0000313" key="4">
    <source>
        <dbReference type="Proteomes" id="UP001165586"/>
    </source>
</evidence>